<evidence type="ECO:0000313" key="16">
    <source>
        <dbReference type="Proteomes" id="UP000036331"/>
    </source>
</evidence>
<dbReference type="OMA" id="WNTEVSA"/>
<accession>A0A236MD73</accession>
<dbReference type="EMBL" id="AATLXB010000075">
    <property type="protein sequence ID" value="EFM7863003.1"/>
    <property type="molecule type" value="Genomic_DNA"/>
</dbReference>
<dbReference type="EMBL" id="CP057293">
    <property type="protein sequence ID" value="QMF68229.1"/>
    <property type="molecule type" value="Genomic_DNA"/>
</dbReference>
<evidence type="ECO:0000313" key="8">
    <source>
        <dbReference type="EMBL" id="PZZ62807.1"/>
    </source>
</evidence>
<dbReference type="RefSeq" id="WP_000920491.1">
    <property type="nucleotide sequence ID" value="NZ_AP018796.1"/>
</dbReference>
<dbReference type="Proteomes" id="UP000512322">
    <property type="component" value="Chromosome"/>
</dbReference>
<reference evidence="7" key="2">
    <citation type="submission" date="2017-03" db="EMBL/GenBank/DDBJ databases">
        <title>The mobilome is the main driver of stx2-positive O26:H11 Escherichia coli strains evolution.</title>
        <authorList>
            <person name="Delannoy S."/>
            <person name="Mariani-Kurkdjian P."/>
            <person name="Webb H.E."/>
            <person name="Bonacorsi S."/>
            <person name="Fach P."/>
        </authorList>
    </citation>
    <scope>NUCLEOTIDE SEQUENCE</scope>
    <source>
        <strain evidence="7">34870</strain>
    </source>
</reference>
<reference evidence="3 26" key="8">
    <citation type="submission" date="2019-06" db="EMBL/GenBank/DDBJ databases">
        <authorList>
            <consortium name="GenomeTrakr network: Whole genome sequencing for foodborne pathogen traceback"/>
        </authorList>
    </citation>
    <scope>NUCLEOTIDE SEQUENCE [LARGE SCALE GENOMIC DNA]</scope>
    <source>
        <strain evidence="5 28">NC_STEC194</strain>
        <strain evidence="3 26">PSU-1847</strain>
        <strain evidence="4 25">PSU-2243</strain>
        <strain evidence="6">PSU-2311</strain>
    </source>
</reference>
<evidence type="ECO:0000313" key="14">
    <source>
        <dbReference type="EMBL" id="TJF60683.1"/>
    </source>
</evidence>
<dbReference type="AlphaFoldDB" id="A0A066QR40"/>
<dbReference type="EMBL" id="UGGJ01000004">
    <property type="protein sequence ID" value="STN83419.1"/>
    <property type="molecule type" value="Genomic_DNA"/>
</dbReference>
<protein>
    <submittedName>
        <fullName evidence="2">Uncharacterized protein</fullName>
    </submittedName>
</protein>
<evidence type="ECO:0000313" key="13">
    <source>
        <dbReference type="EMBL" id="STN83419.1"/>
    </source>
</evidence>
<evidence type="ECO:0000313" key="6">
    <source>
        <dbReference type="EMBL" id="EGO6681341.1"/>
    </source>
</evidence>
<dbReference type="EMBL" id="LDXE02000005">
    <property type="protein sequence ID" value="PBN70442.1"/>
    <property type="molecule type" value="Genomic_DNA"/>
</dbReference>
<dbReference type="EMBL" id="UGFE01000002">
    <property type="protein sequence ID" value="STM24564.1"/>
    <property type="molecule type" value="Genomic_DNA"/>
</dbReference>
<dbReference type="EMBL" id="AASDBN010000208">
    <property type="protein sequence ID" value="EFB1701187.1"/>
    <property type="molecule type" value="Genomic_DNA"/>
</dbReference>
<dbReference type="Proteomes" id="UP000567387">
    <property type="component" value="Unassembled WGS sequence"/>
</dbReference>
<reference evidence="9 24" key="9">
    <citation type="submission" date="2020-06" db="EMBL/GenBank/DDBJ databases">
        <title>REHAB project genomes.</title>
        <authorList>
            <person name="Shaw L.P."/>
        </authorList>
    </citation>
    <scope>NUCLEOTIDE SEQUENCE [LARGE SCALE GENOMIC DNA]</scope>
    <source>
        <strain evidence="9 24">RHB30-C10</strain>
    </source>
</reference>
<dbReference type="Proteomes" id="UP000281900">
    <property type="component" value="Chromosome"/>
</dbReference>
<evidence type="ECO:0000313" key="25">
    <source>
        <dbReference type="Proteomes" id="UP000531813"/>
    </source>
</evidence>
<evidence type="ECO:0000313" key="15">
    <source>
        <dbReference type="EMBL" id="WHI00190.1"/>
    </source>
</evidence>
<evidence type="ECO:0000313" key="19">
    <source>
        <dbReference type="Proteomes" id="UP000254460"/>
    </source>
</evidence>
<dbReference type="Proteomes" id="UP000254718">
    <property type="component" value="Unassembled WGS sequence"/>
</dbReference>
<evidence type="ECO:0000313" key="27">
    <source>
        <dbReference type="Proteomes" id="UP000567387"/>
    </source>
</evidence>
<dbReference type="EMBL" id="CP122634">
    <property type="protein sequence ID" value="WHI00190.1"/>
    <property type="molecule type" value="Genomic_DNA"/>
</dbReference>
<dbReference type="EMBL" id="UGFO01000006">
    <property type="protein sequence ID" value="STN15229.1"/>
    <property type="molecule type" value="Genomic_DNA"/>
</dbReference>
<dbReference type="Proteomes" id="UP000250385">
    <property type="component" value="Unassembled WGS sequence"/>
</dbReference>
<dbReference type="EMBL" id="AP018802">
    <property type="protein sequence ID" value="BBF53196.1"/>
    <property type="molecule type" value="Genomic_DNA"/>
</dbReference>
<organism evidence="2 27">
    <name type="scientific">Escherichia coli</name>
    <dbReference type="NCBI Taxonomy" id="562"/>
    <lineage>
        <taxon>Bacteria</taxon>
        <taxon>Pseudomonadati</taxon>
        <taxon>Pseudomonadota</taxon>
        <taxon>Gammaproteobacteria</taxon>
        <taxon>Enterobacterales</taxon>
        <taxon>Enterobacteriaceae</taxon>
        <taxon>Escherichia</taxon>
    </lineage>
</organism>
<evidence type="ECO:0000313" key="22">
    <source>
        <dbReference type="Proteomes" id="UP000281900"/>
    </source>
</evidence>
<dbReference type="Proteomes" id="UP000036331">
    <property type="component" value="Unassembled WGS sequence"/>
</dbReference>
<evidence type="ECO:0000313" key="18">
    <source>
        <dbReference type="Proteomes" id="UP000250385"/>
    </source>
</evidence>
<reference evidence="7 16" key="1">
    <citation type="journal article" date="2015" name="Genome Announc.">
        <title>Draft Genome Sequences of Human-Pathogenic Escherichia coli O26:H11 Strains Carrying the stx2 Gene Only and Circulating in France.</title>
        <authorList>
            <person name="Delannoy S."/>
            <person name="Mariani-Kurkdjian P."/>
            <person name="Bonacorsi S."/>
            <person name="Liguori S."/>
            <person name="Ison S.A."/>
            <person name="Fach P."/>
        </authorList>
    </citation>
    <scope>NUCLEOTIDE SEQUENCE [LARGE SCALE GENOMIC DNA]</scope>
    <source>
        <strain evidence="7 16">34870</strain>
    </source>
</reference>
<evidence type="ECO:0000313" key="26">
    <source>
        <dbReference type="Proteomes" id="UP000533284"/>
    </source>
</evidence>
<evidence type="ECO:0000313" key="24">
    <source>
        <dbReference type="Proteomes" id="UP000512322"/>
    </source>
</evidence>
<dbReference type="Proteomes" id="UP000587626">
    <property type="component" value="Unassembled WGS sequence"/>
</dbReference>
<reference evidence="18 19" key="4">
    <citation type="submission" date="2018-06" db="EMBL/GenBank/DDBJ databases">
        <authorList>
            <consortium name="Pathogen Informatics"/>
            <person name="Doyle S."/>
        </authorList>
    </citation>
    <scope>NUCLEOTIDE SEQUENCE [LARGE SCALE GENOMIC DNA]</scope>
    <source>
        <strain evidence="10 18">NCTC10279</strain>
        <strain evidence="11 20">NCTC8333</strain>
        <strain evidence="12 21">NCTC8960</strain>
        <strain evidence="13 19">NCTC9706</strain>
    </source>
</reference>
<evidence type="ECO:0000313" key="4">
    <source>
        <dbReference type="EMBL" id="EFH5893952.1"/>
    </source>
</evidence>
<proteinExistence type="predicted"/>
<evidence type="ECO:0000313" key="23">
    <source>
        <dbReference type="Proteomes" id="UP000305093"/>
    </source>
</evidence>
<dbReference type="EMBL" id="AASWIS010000020">
    <property type="protein sequence ID" value="EFH5893952.1"/>
    <property type="molecule type" value="Genomic_DNA"/>
</dbReference>
<evidence type="ECO:0000313" key="11">
    <source>
        <dbReference type="EMBL" id="STM24564.1"/>
    </source>
</evidence>
<dbReference type="Proteomes" id="UP000255057">
    <property type="component" value="Unassembled WGS sequence"/>
</dbReference>
<evidence type="ECO:0000313" key="2">
    <source>
        <dbReference type="EMBL" id="EFA8784655.1"/>
    </source>
</evidence>
<evidence type="ECO:0000313" key="3">
    <source>
        <dbReference type="EMBL" id="EFB1701187.1"/>
    </source>
</evidence>
<evidence type="ECO:0000313" key="12">
    <source>
        <dbReference type="EMBL" id="STN15229.1"/>
    </source>
</evidence>
<accession>A0A066QR40</accession>
<dbReference type="Proteomes" id="UP000600030">
    <property type="component" value="Unassembled WGS sequence"/>
</dbReference>
<sequence>MLKSTLIAKCLYQNRMVSSISIGESAVKSIFEEYFPGHDFNKWNTKLPPAVSTRILKATERASTIRVNYFIKDLWDL</sequence>
<evidence type="ECO:0000313" key="28">
    <source>
        <dbReference type="Proteomes" id="UP000587626"/>
    </source>
</evidence>
<dbReference type="EMBL" id="RROO01000068">
    <property type="protein sequence ID" value="TJF60683.1"/>
    <property type="molecule type" value="Genomic_DNA"/>
</dbReference>
<dbReference type="EMBL" id="UASG01000014">
    <property type="protein sequence ID" value="SPX31184.1"/>
    <property type="molecule type" value="Genomic_DNA"/>
</dbReference>
<reference evidence="1 22" key="5">
    <citation type="submission" date="2018-07" db="EMBL/GenBank/DDBJ databases">
        <title>Genomic analysis of colistin resistant EHEC isolated from cattle in Japan.</title>
        <authorList>
            <person name="Kusumoto M."/>
            <person name="Misumi W."/>
            <person name="Ogura Y."/>
            <person name="Hayashi T."/>
            <person name="Akiba M."/>
        </authorList>
    </citation>
    <scope>NUCLEOTIDE SEQUENCE [LARGE SCALE GENOMIC DNA]</scope>
    <source>
        <strain evidence="1 22">E2863</strain>
    </source>
</reference>
<dbReference type="Proteomes" id="UP000305093">
    <property type="component" value="Unassembled WGS sequence"/>
</dbReference>
<dbReference type="Proteomes" id="UP000533284">
    <property type="component" value="Unassembled WGS sequence"/>
</dbReference>
<dbReference type="Proteomes" id="UP001179946">
    <property type="component" value="Chromosome"/>
</dbReference>
<evidence type="ECO:0000313" key="5">
    <source>
        <dbReference type="EMBL" id="EFM7863003.1"/>
    </source>
</evidence>
<gene>
    <name evidence="7" type="ORF">ABE91_023655</name>
    <name evidence="5" type="ORF">B6R15_004335</name>
    <name evidence="2" type="ORF">C2R31_002482</name>
    <name evidence="14" type="ORF">C9194_23595</name>
    <name evidence="8" type="ORF">DIV22_22255</name>
    <name evidence="1" type="ORF">E2863_01697</name>
    <name evidence="3" type="ORF">FJQ40_28535</name>
    <name evidence="4" type="ORF">GOP25_17185</name>
    <name evidence="6" type="ORF">GTP92_24030</name>
    <name evidence="9" type="ORF">HVY77_15565</name>
    <name evidence="10" type="ORF">NCTC10279_03568</name>
    <name evidence="11" type="ORF">NCTC8333_03549</name>
    <name evidence="12" type="ORF">NCTC8960_05652</name>
    <name evidence="13" type="ORF">NCTC9706_00370</name>
    <name evidence="15" type="ORF">QDW62_15695</name>
</gene>
<dbReference type="Proteomes" id="UP000531813">
    <property type="component" value="Unassembled WGS sequence"/>
</dbReference>
<name>A0A066QR40_ECOLX</name>
<evidence type="ECO:0000313" key="21">
    <source>
        <dbReference type="Proteomes" id="UP000255057"/>
    </source>
</evidence>
<evidence type="ECO:0000313" key="1">
    <source>
        <dbReference type="EMBL" id="BBF53196.1"/>
    </source>
</evidence>
<evidence type="ECO:0000313" key="9">
    <source>
        <dbReference type="EMBL" id="QMF68229.1"/>
    </source>
</evidence>
<dbReference type="EMBL" id="QFSS01000286">
    <property type="protein sequence ID" value="PZZ62807.1"/>
    <property type="molecule type" value="Genomic_DNA"/>
</dbReference>
<reference evidence="2 27" key="6">
    <citation type="submission" date="2018-08" db="EMBL/GenBank/DDBJ databases">
        <authorList>
            <consortium name="PulseNet: The National Subtyping Network for Foodborne Disease Surveillance"/>
            <person name="Tarr C.L."/>
            <person name="Trees E."/>
            <person name="Katz L.S."/>
            <person name="Carleton-Romer H.A."/>
            <person name="Stroika S."/>
            <person name="Kucerova Z."/>
            <person name="Roache K.F."/>
            <person name="Sabol A.L."/>
            <person name="Besser J."/>
            <person name="Gerner-Smidt P."/>
        </authorList>
    </citation>
    <scope>NUCLEOTIDE SEQUENCE [LARGE SCALE GENOMIC DNA]</scope>
    <source>
        <strain evidence="2 27">PNUSAE011918</strain>
    </source>
</reference>
<reference evidence="8 17" key="3">
    <citation type="submission" date="2018-05" db="EMBL/GenBank/DDBJ databases">
        <title>Genomic sequencing of EHEC O26 New European Clone.</title>
        <authorList>
            <person name="Karnisova L."/>
            <person name="Nunvar J."/>
            <person name="Marejkova M."/>
            <person name="Mellmann A."/>
            <person name="Drevinek P."/>
            <person name="Blahova K."/>
            <person name="Bielaszewska M."/>
        </authorList>
    </citation>
    <scope>NUCLEOTIDE SEQUENCE [LARGE SCALE GENOMIC DNA]</scope>
    <source>
        <strain evidence="8 17">14-391</strain>
    </source>
</reference>
<evidence type="ECO:0000313" key="17">
    <source>
        <dbReference type="Proteomes" id="UP000248865"/>
    </source>
</evidence>
<reference evidence="14 23" key="7">
    <citation type="submission" date="2018-12" db="EMBL/GenBank/DDBJ databases">
        <title>Food and Water Safety Consortium.</title>
        <authorList>
            <person name="Tyson S."/>
            <person name="Peterson C.-L."/>
            <person name="Olson A."/>
            <person name="Tyler S."/>
            <person name="Cabral J."/>
            <person name="Lynch T."/>
            <person name="Knox N."/>
            <person name="Van Domselaar G."/>
            <person name="Graham M."/>
        </authorList>
    </citation>
    <scope>NUCLEOTIDE SEQUENCE [LARGE SCALE GENOMIC DNA]</scope>
    <source>
        <strain evidence="14 23">FWSEC0419</strain>
    </source>
</reference>
<evidence type="ECO:0000313" key="7">
    <source>
        <dbReference type="EMBL" id="PBN70442.1"/>
    </source>
</evidence>
<evidence type="ECO:0000313" key="10">
    <source>
        <dbReference type="EMBL" id="SPX31184.1"/>
    </source>
</evidence>
<dbReference type="Proteomes" id="UP000254460">
    <property type="component" value="Unassembled WGS sequence"/>
</dbReference>
<evidence type="ECO:0000313" key="20">
    <source>
        <dbReference type="Proteomes" id="UP000254718"/>
    </source>
</evidence>
<dbReference type="Proteomes" id="UP000248865">
    <property type="component" value="Unassembled WGS sequence"/>
</dbReference>
<reference evidence="15" key="10">
    <citation type="journal article" date="2023" name="Front. Microbiol.">
        <title>Virotyping and genetic antimicrobial susceptibility testing of porcine ETEC/STEC strains and associated plasmid types.</title>
        <authorList>
            <person name="Vereecke N."/>
            <person name="Van Hoorde S."/>
            <person name="Sperling D."/>
            <person name="Theuns S."/>
            <person name="Devriendt B."/>
            <person name="Cox E."/>
        </authorList>
    </citation>
    <scope>NUCLEOTIDE SEQUENCE</scope>
    <source>
        <strain evidence="15">ETEC4085</strain>
    </source>
</reference>
<dbReference type="EMBL" id="AASCBU010000010">
    <property type="protein sequence ID" value="EFA8784655.1"/>
    <property type="molecule type" value="Genomic_DNA"/>
</dbReference>
<dbReference type="EMBL" id="AAXDPX010000043">
    <property type="protein sequence ID" value="EGO6681341.1"/>
    <property type="molecule type" value="Genomic_DNA"/>
</dbReference>